<feature type="domain" description="Zinc finger CGNR" evidence="2">
    <location>
        <begin position="129"/>
        <end position="175"/>
    </location>
</feature>
<dbReference type="PANTHER" id="PTHR35525:SF3">
    <property type="entry name" value="BLL6575 PROTEIN"/>
    <property type="match status" value="1"/>
</dbReference>
<name>A0ABS4XI90_9MICC</name>
<accession>A0ABS4XI90</accession>
<dbReference type="SUPFAM" id="SSF160904">
    <property type="entry name" value="Jann2411-like"/>
    <property type="match status" value="1"/>
</dbReference>
<sequence length="192" mass="21436">MHLNPYGEYAVLLAASLANDMPEGRSGIEERARTFGMTMDFIPTPEDHELTRRVIEDWLRVVDATDPQERAALLNQQMAAAAAYPRLVDHDDEGWHLHYRDTNQGMPHVFRAIFSVGTALHLTTRGMHRLGRCAAGEDPGDPCRAVVVDVTRNGRQRYCSVRCANRAAVRRHRARTGAPSGNGQKPQRPSVN</sequence>
<dbReference type="EMBL" id="JAGIOF010000001">
    <property type="protein sequence ID" value="MBP2388031.1"/>
    <property type="molecule type" value="Genomic_DNA"/>
</dbReference>
<protein>
    <recommendedName>
        <fullName evidence="2">Zinc finger CGNR domain-containing protein</fullName>
    </recommendedName>
</protein>
<dbReference type="Gene3D" id="1.10.3300.10">
    <property type="entry name" value="Jann2411-like domain"/>
    <property type="match status" value="1"/>
</dbReference>
<dbReference type="PANTHER" id="PTHR35525">
    <property type="entry name" value="BLL6575 PROTEIN"/>
    <property type="match status" value="1"/>
</dbReference>
<dbReference type="InterPro" id="IPR010852">
    <property type="entry name" value="ABATE"/>
</dbReference>
<organism evidence="3 4">
    <name type="scientific">Paeniglutamicibacter kerguelensis</name>
    <dbReference type="NCBI Taxonomy" id="254788"/>
    <lineage>
        <taxon>Bacteria</taxon>
        <taxon>Bacillati</taxon>
        <taxon>Actinomycetota</taxon>
        <taxon>Actinomycetes</taxon>
        <taxon>Micrococcales</taxon>
        <taxon>Micrococcaceae</taxon>
        <taxon>Paeniglutamicibacter</taxon>
    </lineage>
</organism>
<dbReference type="Proteomes" id="UP001296993">
    <property type="component" value="Unassembled WGS sequence"/>
</dbReference>
<comment type="caution">
    <text evidence="3">The sequence shown here is derived from an EMBL/GenBank/DDBJ whole genome shotgun (WGS) entry which is preliminary data.</text>
</comment>
<evidence type="ECO:0000256" key="1">
    <source>
        <dbReference type="SAM" id="MobiDB-lite"/>
    </source>
</evidence>
<evidence type="ECO:0000259" key="2">
    <source>
        <dbReference type="Pfam" id="PF11706"/>
    </source>
</evidence>
<evidence type="ECO:0000313" key="4">
    <source>
        <dbReference type="Proteomes" id="UP001296993"/>
    </source>
</evidence>
<dbReference type="InterPro" id="IPR021005">
    <property type="entry name" value="Znf_CGNR"/>
</dbReference>
<reference evidence="3 4" key="1">
    <citation type="submission" date="2021-03" db="EMBL/GenBank/DDBJ databases">
        <title>Sequencing the genomes of 1000 actinobacteria strains.</title>
        <authorList>
            <person name="Klenk H.-P."/>
        </authorList>
    </citation>
    <scope>NUCLEOTIDE SEQUENCE [LARGE SCALE GENOMIC DNA]</scope>
    <source>
        <strain evidence="3 4">DSM 15797</strain>
    </source>
</reference>
<feature type="region of interest" description="Disordered" evidence="1">
    <location>
        <begin position="171"/>
        <end position="192"/>
    </location>
</feature>
<evidence type="ECO:0000313" key="3">
    <source>
        <dbReference type="EMBL" id="MBP2388031.1"/>
    </source>
</evidence>
<dbReference type="Pfam" id="PF11706">
    <property type="entry name" value="zf-CGNR"/>
    <property type="match status" value="1"/>
</dbReference>
<keyword evidence="4" id="KW-1185">Reference proteome</keyword>
<gene>
    <name evidence="3" type="ORF">JOF47_003542</name>
</gene>
<dbReference type="InterPro" id="IPR023286">
    <property type="entry name" value="ABATE_dom_sf"/>
</dbReference>
<dbReference type="RefSeq" id="WP_210000764.1">
    <property type="nucleotide sequence ID" value="NZ_BAAAJY010000001.1"/>
</dbReference>
<feature type="compositionally biased region" description="Polar residues" evidence="1">
    <location>
        <begin position="179"/>
        <end position="192"/>
    </location>
</feature>
<proteinExistence type="predicted"/>